<keyword evidence="4 7" id="KW-0812">Transmembrane</keyword>
<evidence type="ECO:0000256" key="6">
    <source>
        <dbReference type="ARBA" id="ARBA00023136"/>
    </source>
</evidence>
<feature type="transmembrane region" description="Helical" evidence="7">
    <location>
        <begin position="365"/>
        <end position="391"/>
    </location>
</feature>
<feature type="transmembrane region" description="Helical" evidence="7">
    <location>
        <begin position="235"/>
        <end position="256"/>
    </location>
</feature>
<evidence type="ECO:0000256" key="5">
    <source>
        <dbReference type="ARBA" id="ARBA00022989"/>
    </source>
</evidence>
<dbReference type="Gene3D" id="1.20.1720.10">
    <property type="entry name" value="Multidrug resistance protein D"/>
    <property type="match status" value="1"/>
</dbReference>
<dbReference type="PRINTS" id="PR01036">
    <property type="entry name" value="TCRTETB"/>
</dbReference>
<evidence type="ECO:0000256" key="2">
    <source>
        <dbReference type="ARBA" id="ARBA00022448"/>
    </source>
</evidence>
<sequence length="514" mass="52615">MTAPTAPTTAQPLTRARRWAALSVLTASLLVIMMDMTILNIALPEMAAELHPTSDQQLWIIDVYSLVLAGLLVSFAAIADRWGRKRMLMLGYSIFGLASLLVLFTTSAEGVIAIRALLGIGGAMIMPITLSLIRVIFADPKERATALSIWAAVSGLGAAVGPLIGGALLEHFSWHAAFLINVPLMVAGVIAGILILPESRVASPGRWDALSALLSLAGMTLVVWAIKTFGKHASFLVPEALVAFAAGAALLAWFVVRCVRSEAPLLELRLFRSREFSAGIAAALGSMFAMAAAMLLIAQWMQLVDGASPLEAGVRLIPLAIASALASLAAPPLARLIGARAVLAGGIALAGAGMLLIALQPGELANLTVIGALTLIGAGTGSLAIGSAMIMHGSPEEKAGNAGALEETSYELGAVLGVAILGSISALIYRAELVGSGLLDALDPGLAVQAEDSLGAAVAIAGELRLPELAHEAGTAFTHSLQATGVAGGLIMLAVAVLVFVTAPKGTDISQASH</sequence>
<dbReference type="RefSeq" id="WP_208046530.1">
    <property type="nucleotide sequence ID" value="NZ_JAGDYL010000023.1"/>
</dbReference>
<organism evidence="9 10">
    <name type="scientific">Leucobacter ruminantium</name>
    <dbReference type="NCBI Taxonomy" id="1289170"/>
    <lineage>
        <taxon>Bacteria</taxon>
        <taxon>Bacillati</taxon>
        <taxon>Actinomycetota</taxon>
        <taxon>Actinomycetes</taxon>
        <taxon>Micrococcales</taxon>
        <taxon>Microbacteriaceae</taxon>
        <taxon>Leucobacter</taxon>
    </lineage>
</organism>
<evidence type="ECO:0000256" key="4">
    <source>
        <dbReference type="ARBA" id="ARBA00022692"/>
    </source>
</evidence>
<comment type="caution">
    <text evidence="9">The sequence shown here is derived from an EMBL/GenBank/DDBJ whole genome shotgun (WGS) entry which is preliminary data.</text>
</comment>
<feature type="transmembrane region" description="Helical" evidence="7">
    <location>
        <begin position="175"/>
        <end position="197"/>
    </location>
</feature>
<dbReference type="SUPFAM" id="SSF103473">
    <property type="entry name" value="MFS general substrate transporter"/>
    <property type="match status" value="1"/>
</dbReference>
<feature type="transmembrane region" description="Helical" evidence="7">
    <location>
        <begin position="63"/>
        <end position="80"/>
    </location>
</feature>
<name>A0A939RYU7_9MICO</name>
<keyword evidence="3" id="KW-1003">Cell membrane</keyword>
<dbReference type="PROSITE" id="PS50850">
    <property type="entry name" value="MFS"/>
    <property type="match status" value="1"/>
</dbReference>
<keyword evidence="2" id="KW-0813">Transport</keyword>
<dbReference type="AlphaFoldDB" id="A0A939RYU7"/>
<feature type="transmembrane region" description="Helical" evidence="7">
    <location>
        <begin position="112"/>
        <end position="137"/>
    </location>
</feature>
<feature type="transmembrane region" description="Helical" evidence="7">
    <location>
        <begin position="87"/>
        <end position="106"/>
    </location>
</feature>
<protein>
    <submittedName>
        <fullName evidence="9">MFS transporter</fullName>
    </submittedName>
</protein>
<dbReference type="GO" id="GO:0005886">
    <property type="term" value="C:plasma membrane"/>
    <property type="evidence" value="ECO:0007669"/>
    <property type="project" value="UniProtKB-SubCell"/>
</dbReference>
<comment type="subcellular location">
    <subcellularLocation>
        <location evidence="1">Cell membrane</location>
        <topology evidence="1">Multi-pass membrane protein</topology>
    </subcellularLocation>
</comment>
<evidence type="ECO:0000313" key="9">
    <source>
        <dbReference type="EMBL" id="MBO1806063.1"/>
    </source>
</evidence>
<dbReference type="GO" id="GO:0022857">
    <property type="term" value="F:transmembrane transporter activity"/>
    <property type="evidence" value="ECO:0007669"/>
    <property type="project" value="InterPro"/>
</dbReference>
<dbReference type="CDD" id="cd17321">
    <property type="entry name" value="MFS_MMR_MDR_like"/>
    <property type="match status" value="1"/>
</dbReference>
<feature type="transmembrane region" description="Helical" evidence="7">
    <location>
        <begin position="412"/>
        <end position="429"/>
    </location>
</feature>
<feature type="transmembrane region" description="Helical" evidence="7">
    <location>
        <begin position="276"/>
        <end position="300"/>
    </location>
</feature>
<dbReference type="Gene3D" id="1.20.1250.20">
    <property type="entry name" value="MFS general substrate transporter like domains"/>
    <property type="match status" value="1"/>
</dbReference>
<dbReference type="EMBL" id="JAGDYL010000023">
    <property type="protein sequence ID" value="MBO1806063.1"/>
    <property type="molecule type" value="Genomic_DNA"/>
</dbReference>
<dbReference type="PANTHER" id="PTHR42718:SF47">
    <property type="entry name" value="METHYL VIOLOGEN RESISTANCE PROTEIN SMVA"/>
    <property type="match status" value="1"/>
</dbReference>
<evidence type="ECO:0000259" key="8">
    <source>
        <dbReference type="PROSITE" id="PS50850"/>
    </source>
</evidence>
<reference evidence="9" key="1">
    <citation type="submission" date="2021-03" db="EMBL/GenBank/DDBJ databases">
        <title>Leucobacter chromiisoli sp. nov., isolated from chromium-containing soil of chemical plant.</title>
        <authorList>
            <person name="Xu Z."/>
        </authorList>
    </citation>
    <scope>NUCLEOTIDE SEQUENCE</scope>
    <source>
        <strain evidence="9">A2</strain>
    </source>
</reference>
<feature type="domain" description="Major facilitator superfamily (MFS) profile" evidence="8">
    <location>
        <begin position="21"/>
        <end position="506"/>
    </location>
</feature>
<evidence type="ECO:0000256" key="7">
    <source>
        <dbReference type="SAM" id="Phobius"/>
    </source>
</evidence>
<keyword evidence="10" id="KW-1185">Reference proteome</keyword>
<evidence type="ECO:0000256" key="1">
    <source>
        <dbReference type="ARBA" id="ARBA00004651"/>
    </source>
</evidence>
<feature type="transmembrane region" description="Helical" evidence="7">
    <location>
        <begin position="481"/>
        <end position="501"/>
    </location>
</feature>
<feature type="transmembrane region" description="Helical" evidence="7">
    <location>
        <begin position="149"/>
        <end position="169"/>
    </location>
</feature>
<dbReference type="InterPro" id="IPR036259">
    <property type="entry name" value="MFS_trans_sf"/>
</dbReference>
<feature type="transmembrane region" description="Helical" evidence="7">
    <location>
        <begin position="341"/>
        <end position="359"/>
    </location>
</feature>
<keyword evidence="5 7" id="KW-1133">Transmembrane helix</keyword>
<feature type="transmembrane region" description="Helical" evidence="7">
    <location>
        <begin position="312"/>
        <end position="334"/>
    </location>
</feature>
<dbReference type="Proteomes" id="UP000664398">
    <property type="component" value="Unassembled WGS sequence"/>
</dbReference>
<dbReference type="PANTHER" id="PTHR42718">
    <property type="entry name" value="MAJOR FACILITATOR SUPERFAMILY MULTIDRUG TRANSPORTER MFSC"/>
    <property type="match status" value="1"/>
</dbReference>
<evidence type="ECO:0000256" key="3">
    <source>
        <dbReference type="ARBA" id="ARBA00022475"/>
    </source>
</evidence>
<dbReference type="InterPro" id="IPR020846">
    <property type="entry name" value="MFS_dom"/>
</dbReference>
<proteinExistence type="predicted"/>
<dbReference type="InterPro" id="IPR011701">
    <property type="entry name" value="MFS"/>
</dbReference>
<accession>A0A939RYU7</accession>
<gene>
    <name evidence="9" type="ORF">J4H91_12180</name>
</gene>
<evidence type="ECO:0000313" key="10">
    <source>
        <dbReference type="Proteomes" id="UP000664398"/>
    </source>
</evidence>
<dbReference type="Pfam" id="PF07690">
    <property type="entry name" value="MFS_1"/>
    <property type="match status" value="1"/>
</dbReference>
<feature type="transmembrane region" description="Helical" evidence="7">
    <location>
        <begin position="209"/>
        <end position="229"/>
    </location>
</feature>
<feature type="transmembrane region" description="Helical" evidence="7">
    <location>
        <begin position="20"/>
        <end position="43"/>
    </location>
</feature>
<keyword evidence="6 7" id="KW-0472">Membrane</keyword>